<dbReference type="PROSITE" id="PS50850">
    <property type="entry name" value="MFS"/>
    <property type="match status" value="1"/>
</dbReference>
<evidence type="ECO:0000256" key="4">
    <source>
        <dbReference type="ARBA" id="ARBA00023136"/>
    </source>
</evidence>
<name>A0A852Z1W1_9ACTN</name>
<evidence type="ECO:0000313" key="8">
    <source>
        <dbReference type="EMBL" id="NYH79992.1"/>
    </source>
</evidence>
<feature type="transmembrane region" description="Helical" evidence="6">
    <location>
        <begin position="352"/>
        <end position="377"/>
    </location>
</feature>
<feature type="transmembrane region" description="Helical" evidence="6">
    <location>
        <begin position="83"/>
        <end position="106"/>
    </location>
</feature>
<feature type="transmembrane region" description="Helical" evidence="6">
    <location>
        <begin position="317"/>
        <end position="340"/>
    </location>
</feature>
<dbReference type="PANTHER" id="PTHR23508:SF10">
    <property type="entry name" value="CARBOXYLIC ACID TRANSPORTER PROTEIN HOMOLOG"/>
    <property type="match status" value="1"/>
</dbReference>
<sequence>MPGVETTSRAGVGWVLPLCWAAVLLDGFDLVVLGTVLPVMLENEVWGLDPASASVVSTVGLIGMMVGALTIGTITDLIGRRKVLLVAVTTFSLFTLLCAVAPSVLVFGLLRFLAGLGLGGCLPTAITLTTEYARGSRSGTATTTIMTGYHVGAVLTALLGIGLIPSFGWQAMFVAGAAPALVLVPLMVRHLPESEVFRDRAERKREQSNGASVRESITLLFRGGMARSTVAFWVTSFLGLILVYGLNTWLPEIMRSANYPLDTSLSLLLTLNVGAVLGLIVAGIVSDRAGVKFSTVLWFAAAAVMLALLSIRLPFLGLYLAVLLAGFFVFSAQVLVYAFVGRSYPVDSRATGLGWTTGVGRIGAISGPLIGGALLTAGIAYPWGFYVFAVIGALAAVAMGVAARPGQHTGGPTGDAAAEHAGSNESAVKSTG</sequence>
<dbReference type="Proteomes" id="UP000548304">
    <property type="component" value="Unassembled WGS sequence"/>
</dbReference>
<keyword evidence="3 6" id="KW-1133">Transmembrane helix</keyword>
<dbReference type="InterPro" id="IPR011701">
    <property type="entry name" value="MFS"/>
</dbReference>
<dbReference type="EMBL" id="JACBYW010000006">
    <property type="protein sequence ID" value="NYH79992.1"/>
    <property type="molecule type" value="Genomic_DNA"/>
</dbReference>
<feature type="transmembrane region" description="Helical" evidence="6">
    <location>
        <begin position="112"/>
        <end position="133"/>
    </location>
</feature>
<feature type="transmembrane region" description="Helical" evidence="6">
    <location>
        <begin position="12"/>
        <end position="39"/>
    </location>
</feature>
<dbReference type="SUPFAM" id="SSF103473">
    <property type="entry name" value="MFS general substrate transporter"/>
    <property type="match status" value="1"/>
</dbReference>
<comment type="caution">
    <text evidence="8">The sequence shown here is derived from an EMBL/GenBank/DDBJ whole genome shotgun (WGS) entry which is preliminary data.</text>
</comment>
<dbReference type="Pfam" id="PF07690">
    <property type="entry name" value="MFS_1"/>
    <property type="match status" value="1"/>
</dbReference>
<comment type="subcellular location">
    <subcellularLocation>
        <location evidence="1">Cell membrane</location>
        <topology evidence="1">Multi-pass membrane protein</topology>
    </subcellularLocation>
</comment>
<dbReference type="Gene3D" id="1.20.1250.20">
    <property type="entry name" value="MFS general substrate transporter like domains"/>
    <property type="match status" value="1"/>
</dbReference>
<feature type="domain" description="Major facilitator superfamily (MFS) profile" evidence="7">
    <location>
        <begin position="15"/>
        <end position="407"/>
    </location>
</feature>
<dbReference type="InterPro" id="IPR036259">
    <property type="entry name" value="MFS_trans_sf"/>
</dbReference>
<keyword evidence="2 6" id="KW-0812">Transmembrane</keyword>
<evidence type="ECO:0000256" key="2">
    <source>
        <dbReference type="ARBA" id="ARBA00022692"/>
    </source>
</evidence>
<proteinExistence type="predicted"/>
<dbReference type="AlphaFoldDB" id="A0A852Z1W1"/>
<dbReference type="CDD" id="cd17365">
    <property type="entry name" value="MFS_PcaK_like"/>
    <property type="match status" value="1"/>
</dbReference>
<evidence type="ECO:0000256" key="6">
    <source>
        <dbReference type="SAM" id="Phobius"/>
    </source>
</evidence>
<evidence type="ECO:0000256" key="1">
    <source>
        <dbReference type="ARBA" id="ARBA00004651"/>
    </source>
</evidence>
<feature type="region of interest" description="Disordered" evidence="5">
    <location>
        <begin position="409"/>
        <end position="432"/>
    </location>
</feature>
<organism evidence="8 9">
    <name type="scientific">Actinopolyspora biskrensis</name>
    <dbReference type="NCBI Taxonomy" id="1470178"/>
    <lineage>
        <taxon>Bacteria</taxon>
        <taxon>Bacillati</taxon>
        <taxon>Actinomycetota</taxon>
        <taxon>Actinomycetes</taxon>
        <taxon>Actinopolysporales</taxon>
        <taxon>Actinopolysporaceae</taxon>
        <taxon>Actinopolyspora</taxon>
    </lineage>
</organism>
<dbReference type="GO" id="GO:0046943">
    <property type="term" value="F:carboxylic acid transmembrane transporter activity"/>
    <property type="evidence" value="ECO:0007669"/>
    <property type="project" value="TreeGrafter"/>
</dbReference>
<dbReference type="PANTHER" id="PTHR23508">
    <property type="entry name" value="CARBOXYLIC ACID TRANSPORTER PROTEIN HOMOLOG"/>
    <property type="match status" value="1"/>
</dbReference>
<evidence type="ECO:0000256" key="5">
    <source>
        <dbReference type="SAM" id="MobiDB-lite"/>
    </source>
</evidence>
<feature type="transmembrane region" description="Helical" evidence="6">
    <location>
        <begin position="51"/>
        <end position="71"/>
    </location>
</feature>
<dbReference type="RefSeq" id="WP_179536374.1">
    <property type="nucleotide sequence ID" value="NZ_JACBYW010000006.1"/>
</dbReference>
<evidence type="ECO:0000256" key="3">
    <source>
        <dbReference type="ARBA" id="ARBA00022989"/>
    </source>
</evidence>
<dbReference type="GO" id="GO:0005886">
    <property type="term" value="C:plasma membrane"/>
    <property type="evidence" value="ECO:0007669"/>
    <property type="project" value="UniProtKB-SubCell"/>
</dbReference>
<evidence type="ECO:0000259" key="7">
    <source>
        <dbReference type="PROSITE" id="PS50850"/>
    </source>
</evidence>
<keyword evidence="9" id="KW-1185">Reference proteome</keyword>
<feature type="compositionally biased region" description="Polar residues" evidence="5">
    <location>
        <begin position="423"/>
        <end position="432"/>
    </location>
</feature>
<reference evidence="8 9" key="1">
    <citation type="submission" date="2020-07" db="EMBL/GenBank/DDBJ databases">
        <title>Genomic Encyclopedia of Type Strains, Phase III (KMG-III): the genomes of soil and plant-associated and newly described type strains.</title>
        <authorList>
            <person name="Whitman W."/>
        </authorList>
    </citation>
    <scope>NUCLEOTIDE SEQUENCE [LARGE SCALE GENOMIC DNA]</scope>
    <source>
        <strain evidence="8 9">CECT 8576</strain>
    </source>
</reference>
<protein>
    <submittedName>
        <fullName evidence="8">Benzoate transport</fullName>
    </submittedName>
</protein>
<feature type="transmembrane region" description="Helical" evidence="6">
    <location>
        <begin position="293"/>
        <end position="311"/>
    </location>
</feature>
<feature type="transmembrane region" description="Helical" evidence="6">
    <location>
        <begin position="230"/>
        <end position="247"/>
    </location>
</feature>
<gene>
    <name evidence="8" type="ORF">FHR84_003341</name>
</gene>
<feature type="transmembrane region" description="Helical" evidence="6">
    <location>
        <begin position="383"/>
        <end position="403"/>
    </location>
</feature>
<dbReference type="InterPro" id="IPR020846">
    <property type="entry name" value="MFS_dom"/>
</dbReference>
<accession>A0A852Z1W1</accession>
<feature type="transmembrane region" description="Helical" evidence="6">
    <location>
        <begin position="145"/>
        <end position="164"/>
    </location>
</feature>
<feature type="transmembrane region" description="Helical" evidence="6">
    <location>
        <begin position="267"/>
        <end position="286"/>
    </location>
</feature>
<keyword evidence="4 6" id="KW-0472">Membrane</keyword>
<feature type="transmembrane region" description="Helical" evidence="6">
    <location>
        <begin position="170"/>
        <end position="188"/>
    </location>
</feature>
<evidence type="ECO:0000313" key="9">
    <source>
        <dbReference type="Proteomes" id="UP000548304"/>
    </source>
</evidence>